<evidence type="ECO:0000313" key="3">
    <source>
        <dbReference type="Proteomes" id="UP000541444"/>
    </source>
</evidence>
<evidence type="ECO:0000256" key="1">
    <source>
        <dbReference type="SAM" id="MobiDB-lite"/>
    </source>
</evidence>
<gene>
    <name evidence="2" type="ORF">GIB67_020755</name>
</gene>
<feature type="compositionally biased region" description="Basic residues" evidence="1">
    <location>
        <begin position="1"/>
        <end position="10"/>
    </location>
</feature>
<dbReference type="EMBL" id="JACGCM010001726">
    <property type="protein sequence ID" value="KAF6150672.1"/>
    <property type="molecule type" value="Genomic_DNA"/>
</dbReference>
<keyword evidence="3" id="KW-1185">Reference proteome</keyword>
<protein>
    <submittedName>
        <fullName evidence="2">Uncharacterized protein</fullName>
    </submittedName>
</protein>
<proteinExistence type="predicted"/>
<reference evidence="2 3" key="1">
    <citation type="journal article" date="2020" name="IScience">
        <title>Genome Sequencing of the Endangered Kingdonia uniflora (Circaeasteraceae, Ranunculales) Reveals Potential Mechanisms of Evolutionary Specialization.</title>
        <authorList>
            <person name="Sun Y."/>
            <person name="Deng T."/>
            <person name="Zhang A."/>
            <person name="Moore M.J."/>
            <person name="Landis J.B."/>
            <person name="Lin N."/>
            <person name="Zhang H."/>
            <person name="Zhang X."/>
            <person name="Huang J."/>
            <person name="Zhang X."/>
            <person name="Sun H."/>
            <person name="Wang H."/>
        </authorList>
    </citation>
    <scope>NUCLEOTIDE SEQUENCE [LARGE SCALE GENOMIC DNA]</scope>
    <source>
        <strain evidence="2">TB1705</strain>
        <tissue evidence="2">Leaf</tissue>
    </source>
</reference>
<dbReference type="Proteomes" id="UP000541444">
    <property type="component" value="Unassembled WGS sequence"/>
</dbReference>
<comment type="caution">
    <text evidence="2">The sequence shown here is derived from an EMBL/GenBank/DDBJ whole genome shotgun (WGS) entry which is preliminary data.</text>
</comment>
<accession>A0A7J7M749</accession>
<sequence length="65" mass="7906">MHMKRSRRGKVRDQKVSRNKTGSNSQIVYQPPKNKQIMKRERRLGVKCIAHTWQVDWARPERKKY</sequence>
<feature type="region of interest" description="Disordered" evidence="1">
    <location>
        <begin position="1"/>
        <end position="39"/>
    </location>
</feature>
<dbReference type="AlphaFoldDB" id="A0A7J7M749"/>
<feature type="compositionally biased region" description="Polar residues" evidence="1">
    <location>
        <begin position="19"/>
        <end position="28"/>
    </location>
</feature>
<name>A0A7J7M749_9MAGN</name>
<organism evidence="2 3">
    <name type="scientific">Kingdonia uniflora</name>
    <dbReference type="NCBI Taxonomy" id="39325"/>
    <lineage>
        <taxon>Eukaryota</taxon>
        <taxon>Viridiplantae</taxon>
        <taxon>Streptophyta</taxon>
        <taxon>Embryophyta</taxon>
        <taxon>Tracheophyta</taxon>
        <taxon>Spermatophyta</taxon>
        <taxon>Magnoliopsida</taxon>
        <taxon>Ranunculales</taxon>
        <taxon>Circaeasteraceae</taxon>
        <taxon>Kingdonia</taxon>
    </lineage>
</organism>
<evidence type="ECO:0000313" key="2">
    <source>
        <dbReference type="EMBL" id="KAF6150672.1"/>
    </source>
</evidence>